<dbReference type="Proteomes" id="UP000008022">
    <property type="component" value="Unassembled WGS sequence"/>
</dbReference>
<keyword evidence="3" id="KW-1185">Reference proteome</keyword>
<feature type="compositionally biased region" description="Pro residues" evidence="1">
    <location>
        <begin position="30"/>
        <end position="46"/>
    </location>
</feature>
<reference evidence="3" key="1">
    <citation type="submission" date="2013-06" db="EMBL/GenBank/DDBJ databases">
        <authorList>
            <person name="Zhao Q."/>
        </authorList>
    </citation>
    <scope>NUCLEOTIDE SEQUENCE</scope>
    <source>
        <strain evidence="3">cv. W1943</strain>
    </source>
</reference>
<organism evidence="2 3">
    <name type="scientific">Oryza rufipogon</name>
    <name type="common">Brownbeard rice</name>
    <name type="synonym">Asian wild rice</name>
    <dbReference type="NCBI Taxonomy" id="4529"/>
    <lineage>
        <taxon>Eukaryota</taxon>
        <taxon>Viridiplantae</taxon>
        <taxon>Streptophyta</taxon>
        <taxon>Embryophyta</taxon>
        <taxon>Tracheophyta</taxon>
        <taxon>Spermatophyta</taxon>
        <taxon>Magnoliopsida</taxon>
        <taxon>Liliopsida</taxon>
        <taxon>Poales</taxon>
        <taxon>Poaceae</taxon>
        <taxon>BOP clade</taxon>
        <taxon>Oryzoideae</taxon>
        <taxon>Oryzeae</taxon>
        <taxon>Oryzinae</taxon>
        <taxon>Oryza</taxon>
    </lineage>
</organism>
<evidence type="ECO:0000313" key="2">
    <source>
        <dbReference type="EnsemblPlants" id="ORUFI06G18670.1"/>
    </source>
</evidence>
<reference evidence="2" key="2">
    <citation type="submission" date="2015-06" db="UniProtKB">
        <authorList>
            <consortium name="EnsemblPlants"/>
        </authorList>
    </citation>
    <scope>IDENTIFICATION</scope>
</reference>
<accession>A0A0E0PYV3</accession>
<dbReference type="AlphaFoldDB" id="A0A0E0PYV3"/>
<dbReference type="eggNOG" id="KOG1075">
    <property type="taxonomic scope" value="Eukaryota"/>
</dbReference>
<protein>
    <submittedName>
        <fullName evidence="2">Uncharacterized protein</fullName>
    </submittedName>
</protein>
<feature type="compositionally biased region" description="Low complexity" evidence="1">
    <location>
        <begin position="1"/>
        <end position="20"/>
    </location>
</feature>
<dbReference type="STRING" id="4529.A0A0E0PYV3"/>
<dbReference type="HOGENOM" id="CLU_049525_0_0_1"/>
<evidence type="ECO:0000256" key="1">
    <source>
        <dbReference type="SAM" id="MobiDB-lite"/>
    </source>
</evidence>
<sequence length="448" mass="49240">MPPPATARGARSAASSTPLGAAGGGRRGPLPDPLAHPLPTPLPTSPATPSAPTSGLLHPLAPARRPRAASGAPDRVVHALLLLLLEPAGPKPFAPTATRSVRSHFAALPFGSSLPTSPAVADALSPDTFYFPVVQKTVSDRNAHVWAVRVMCRIVGIMVYLAILPANVCLNKLNWWMEGKMHEYFWPGMIRLGRRSFPNIRIFGDQGCPPGLSLSHEVGRSKTSKMDYLRCGGSHALIGIRGPREDTVEEQFYWSNLELFACTAWRWQTTGYQMLPAEHLIMVTMKRVMDLNGLESGHMQQKNMNREGQKREGEFTLREMTGGLCKTCLSGDIEVLSGTIYIIYPICEEPTDINPSGFAVMTNPGVHFVLKISQYILLSFLEVTVSYGQLAFSSGFFSLVYWDHDGDDILQGNHITVGQRRKKETGRKVRGIDIDQEEDSLFLLCCLM</sequence>
<feature type="region of interest" description="Disordered" evidence="1">
    <location>
        <begin position="1"/>
        <end position="69"/>
    </location>
</feature>
<evidence type="ECO:0000313" key="3">
    <source>
        <dbReference type="Proteomes" id="UP000008022"/>
    </source>
</evidence>
<name>A0A0E0PYV3_ORYRU</name>
<dbReference type="Gramene" id="ORUFI06G18670.1">
    <property type="protein sequence ID" value="ORUFI06G18670.1"/>
    <property type="gene ID" value="ORUFI06G18670"/>
</dbReference>
<dbReference type="EnsemblPlants" id="ORUFI06G18670.1">
    <property type="protein sequence ID" value="ORUFI06G18670.1"/>
    <property type="gene ID" value="ORUFI06G18670"/>
</dbReference>
<proteinExistence type="predicted"/>
<feature type="compositionally biased region" description="Low complexity" evidence="1">
    <location>
        <begin position="47"/>
        <end position="63"/>
    </location>
</feature>